<evidence type="ECO:0000256" key="3">
    <source>
        <dbReference type="SAM" id="SignalP"/>
    </source>
</evidence>
<organism evidence="5 6">
    <name type="scientific">Streptodolium elevatio</name>
    <dbReference type="NCBI Taxonomy" id="3157996"/>
    <lineage>
        <taxon>Bacteria</taxon>
        <taxon>Bacillati</taxon>
        <taxon>Actinomycetota</taxon>
        <taxon>Actinomycetes</taxon>
        <taxon>Kitasatosporales</taxon>
        <taxon>Streptomycetaceae</taxon>
        <taxon>Streptodolium</taxon>
    </lineage>
</organism>
<keyword evidence="2" id="KW-0812">Transmembrane</keyword>
<keyword evidence="6" id="KW-1185">Reference proteome</keyword>
<gene>
    <name evidence="5" type="ORF">AB0C36_06775</name>
</gene>
<comment type="caution">
    <text evidence="5">The sequence shown here is derived from an EMBL/GenBank/DDBJ whole genome shotgun (WGS) entry which is preliminary data.</text>
</comment>
<feature type="transmembrane region" description="Helical" evidence="2">
    <location>
        <begin position="506"/>
        <end position="532"/>
    </location>
</feature>
<reference evidence="5 6" key="1">
    <citation type="submission" date="2024-06" db="EMBL/GenBank/DDBJ databases">
        <title>The Natural Products Discovery Center: Release of the First 8490 Sequenced Strains for Exploring Actinobacteria Biosynthetic Diversity.</title>
        <authorList>
            <person name="Kalkreuter E."/>
            <person name="Kautsar S.A."/>
            <person name="Yang D."/>
            <person name="Bader C.D."/>
            <person name="Teijaro C.N."/>
            <person name="Fluegel L."/>
            <person name="Davis C.M."/>
            <person name="Simpson J.R."/>
            <person name="Lauterbach L."/>
            <person name="Steele A.D."/>
            <person name="Gui C."/>
            <person name="Meng S."/>
            <person name="Li G."/>
            <person name="Viehrig K."/>
            <person name="Ye F."/>
            <person name="Su P."/>
            <person name="Kiefer A.F."/>
            <person name="Nichols A."/>
            <person name="Cepeda A.J."/>
            <person name="Yan W."/>
            <person name="Fan B."/>
            <person name="Jiang Y."/>
            <person name="Adhikari A."/>
            <person name="Zheng C.-J."/>
            <person name="Schuster L."/>
            <person name="Cowan T.M."/>
            <person name="Smanski M.J."/>
            <person name="Chevrette M.G."/>
            <person name="De Carvalho L.P.S."/>
            <person name="Shen B."/>
        </authorList>
    </citation>
    <scope>NUCLEOTIDE SEQUENCE [LARGE SCALE GENOMIC DNA]</scope>
    <source>
        <strain evidence="5 6">NPDC048946</strain>
    </source>
</reference>
<accession>A0ABV3DCQ5</accession>
<feature type="compositionally biased region" description="Basic and acidic residues" evidence="1">
    <location>
        <begin position="388"/>
        <end position="413"/>
    </location>
</feature>
<proteinExistence type="predicted"/>
<name>A0ABV3DCQ5_9ACTN</name>
<keyword evidence="2" id="KW-1133">Transmembrane helix</keyword>
<evidence type="ECO:0000256" key="2">
    <source>
        <dbReference type="SAM" id="Phobius"/>
    </source>
</evidence>
<keyword evidence="3" id="KW-0732">Signal</keyword>
<dbReference type="PRINTS" id="PR00334">
    <property type="entry name" value="KININOGEN"/>
</dbReference>
<dbReference type="InterPro" id="IPR051224">
    <property type="entry name" value="NiCoT_RcnA"/>
</dbReference>
<dbReference type="Proteomes" id="UP001551482">
    <property type="component" value="Unassembled WGS sequence"/>
</dbReference>
<evidence type="ECO:0000313" key="6">
    <source>
        <dbReference type="Proteomes" id="UP001551482"/>
    </source>
</evidence>
<protein>
    <submittedName>
        <fullName evidence="5">Sulfite exporter TauE/SafE family protein</fullName>
    </submittedName>
</protein>
<feature type="transmembrane region" description="Helical" evidence="2">
    <location>
        <begin position="257"/>
        <end position="279"/>
    </location>
</feature>
<feature type="signal peptide" evidence="3">
    <location>
        <begin position="1"/>
        <end position="31"/>
    </location>
</feature>
<feature type="transmembrane region" description="Helical" evidence="2">
    <location>
        <begin position="306"/>
        <end position="328"/>
    </location>
</feature>
<feature type="domain" description="Urease accessory protein UreH-like transmembrane" evidence="4">
    <location>
        <begin position="472"/>
        <end position="540"/>
    </location>
</feature>
<dbReference type="EMBL" id="JBEZFP010000012">
    <property type="protein sequence ID" value="MEU8133197.1"/>
    <property type="molecule type" value="Genomic_DNA"/>
</dbReference>
<keyword evidence="2" id="KW-0472">Membrane</keyword>
<feature type="region of interest" description="Disordered" evidence="1">
    <location>
        <begin position="370"/>
        <end position="413"/>
    </location>
</feature>
<dbReference type="PANTHER" id="PTHR40659">
    <property type="entry name" value="NICKEL/COBALT EFFLUX SYSTEM RCNA"/>
    <property type="match status" value="1"/>
</dbReference>
<evidence type="ECO:0000256" key="1">
    <source>
        <dbReference type="SAM" id="MobiDB-lite"/>
    </source>
</evidence>
<dbReference type="RefSeq" id="WP_358350273.1">
    <property type="nucleotide sequence ID" value="NZ_JBEZFP010000012.1"/>
</dbReference>
<dbReference type="PANTHER" id="PTHR40659:SF1">
    <property type="entry name" value="NICKEL_COBALT EFFLUX SYSTEM RCNA"/>
    <property type="match status" value="1"/>
</dbReference>
<dbReference type="Pfam" id="PF13386">
    <property type="entry name" value="DsbD_2"/>
    <property type="match status" value="1"/>
</dbReference>
<feature type="transmembrane region" description="Helical" evidence="2">
    <location>
        <begin position="340"/>
        <end position="363"/>
    </location>
</feature>
<feature type="transmembrane region" description="Helical" evidence="2">
    <location>
        <begin position="553"/>
        <end position="574"/>
    </location>
</feature>
<feature type="chain" id="PRO_5045454102" evidence="3">
    <location>
        <begin position="32"/>
        <end position="584"/>
    </location>
</feature>
<sequence>MTSTATGPGTWRRRAAVVLGALALAVTGQFAAGPAASAHPLGNLSVNQYHGLTVRPDRVDDFAVVDLAEIPTLQERERIDTDRDGTAVPAELAAYAGRTCAGVAGDLRITVDDRPSSVRVIAARAEQARGSGGLATTRVECELTAPVDLTRGARLKVATSHLGDRVGWREFTAVGDGVALPDDGTPRVSPSAQLRSYPTDLLSSPLDVRAIDLQTRPGTDAAPGKAAAPDGPLPGFVEDAYGAVQDTFDNLVGADRITVGAGVAAVLLALLLGASHAALPGHGKTVMAAYLALRGADGRRQGVRDAVTVGATVTLTHTAGVLVLGLLLTGSASLTGDTVIAYLGAASGVLVVAVGVSLLRAALRGQGLAHSHAHAHGDTHGPIHGHGHAHEHGHLHGHGDGHHAHDGHAHEHTHERVLVAAAVAAPHHDGHGAQPSAAGHTAEHGHTHADAQTPAHSHVPATRPETSTARPRRRLLVGMGIAGGLVPSPSALVVLLGAIALGRTAFGVLLVLAYGLGMAAVLTAAGLLLVRVRERVRRRLPGTSRLARPTRPVLRRAPALTALFVVAVGLVLAWRGLSSPSAFG</sequence>
<dbReference type="InterPro" id="IPR039447">
    <property type="entry name" value="UreH-like_TM_dom"/>
</dbReference>
<feature type="region of interest" description="Disordered" evidence="1">
    <location>
        <begin position="427"/>
        <end position="472"/>
    </location>
</feature>
<evidence type="ECO:0000313" key="5">
    <source>
        <dbReference type="EMBL" id="MEU8133197.1"/>
    </source>
</evidence>
<dbReference type="InterPro" id="IPR002395">
    <property type="entry name" value="Kininogen"/>
</dbReference>
<evidence type="ECO:0000259" key="4">
    <source>
        <dbReference type="Pfam" id="PF13386"/>
    </source>
</evidence>
<feature type="transmembrane region" description="Helical" evidence="2">
    <location>
        <begin position="475"/>
        <end position="500"/>
    </location>
</feature>